<dbReference type="EMBL" id="RDQH01000343">
    <property type="protein sequence ID" value="RXH67899.1"/>
    <property type="molecule type" value="Genomic_DNA"/>
</dbReference>
<comment type="caution">
    <text evidence="1">The sequence shown here is derived from an EMBL/GenBank/DDBJ whole genome shotgun (WGS) entry which is preliminary data.</text>
</comment>
<gene>
    <name evidence="1" type="ORF">DVH24_028046</name>
</gene>
<name>A0A498HA67_MALDO</name>
<sequence>MFGPMCYILARAPPHPGLNSTVAQYCPLWAPTTPLQFCFWELTRELPSGSPILGLFSVPIEPEASELPEGLMLGKDENIHIRLT</sequence>
<proteinExistence type="predicted"/>
<evidence type="ECO:0000313" key="1">
    <source>
        <dbReference type="EMBL" id="RXH67899.1"/>
    </source>
</evidence>
<organism evidence="1 2">
    <name type="scientific">Malus domestica</name>
    <name type="common">Apple</name>
    <name type="synonym">Pyrus malus</name>
    <dbReference type="NCBI Taxonomy" id="3750"/>
    <lineage>
        <taxon>Eukaryota</taxon>
        <taxon>Viridiplantae</taxon>
        <taxon>Streptophyta</taxon>
        <taxon>Embryophyta</taxon>
        <taxon>Tracheophyta</taxon>
        <taxon>Spermatophyta</taxon>
        <taxon>Magnoliopsida</taxon>
        <taxon>eudicotyledons</taxon>
        <taxon>Gunneridae</taxon>
        <taxon>Pentapetalae</taxon>
        <taxon>rosids</taxon>
        <taxon>fabids</taxon>
        <taxon>Rosales</taxon>
        <taxon>Rosaceae</taxon>
        <taxon>Amygdaloideae</taxon>
        <taxon>Maleae</taxon>
        <taxon>Malus</taxon>
    </lineage>
</organism>
<evidence type="ECO:0000313" key="2">
    <source>
        <dbReference type="Proteomes" id="UP000290289"/>
    </source>
</evidence>
<accession>A0A498HA67</accession>
<dbReference type="Proteomes" id="UP000290289">
    <property type="component" value="Chromosome 17"/>
</dbReference>
<dbReference type="AlphaFoldDB" id="A0A498HA67"/>
<protein>
    <submittedName>
        <fullName evidence="1">Uncharacterized protein</fullName>
    </submittedName>
</protein>
<reference evidence="1 2" key="1">
    <citation type="submission" date="2018-10" db="EMBL/GenBank/DDBJ databases">
        <title>A high-quality apple genome assembly.</title>
        <authorList>
            <person name="Hu J."/>
        </authorList>
    </citation>
    <scope>NUCLEOTIDE SEQUENCE [LARGE SCALE GENOMIC DNA]</scope>
    <source>
        <strain evidence="2">cv. HFTH1</strain>
        <tissue evidence="1">Young leaf</tissue>
    </source>
</reference>
<keyword evidence="2" id="KW-1185">Reference proteome</keyword>